<name>A0A6V7P1L4_ANACO</name>
<dbReference type="AlphaFoldDB" id="A0A6V7P1L4"/>
<dbReference type="PANTHER" id="PTHR48041">
    <property type="entry name" value="ABC TRANSPORTER G FAMILY MEMBER 28"/>
    <property type="match status" value="1"/>
</dbReference>
<evidence type="ECO:0000259" key="7">
    <source>
        <dbReference type="Pfam" id="PF19055"/>
    </source>
</evidence>
<dbReference type="InterPro" id="IPR027417">
    <property type="entry name" value="P-loop_NTPase"/>
</dbReference>
<evidence type="ECO:0000256" key="3">
    <source>
        <dbReference type="ARBA" id="ARBA00022692"/>
    </source>
</evidence>
<keyword evidence="3" id="KW-0812">Transmembrane</keyword>
<evidence type="ECO:0000256" key="5">
    <source>
        <dbReference type="ARBA" id="ARBA00023136"/>
    </source>
</evidence>
<reference evidence="8" key="1">
    <citation type="submission" date="2020-07" db="EMBL/GenBank/DDBJ databases">
        <authorList>
            <person name="Lin J."/>
        </authorList>
    </citation>
    <scope>NUCLEOTIDE SEQUENCE</scope>
</reference>
<proteinExistence type="predicted"/>
<comment type="subcellular location">
    <subcellularLocation>
        <location evidence="1">Membrane</location>
        <topology evidence="1">Multi-pass membrane protein</topology>
    </subcellularLocation>
</comment>
<gene>
    <name evidence="8" type="ORF">CB5_LOCUS7908</name>
</gene>
<dbReference type="SUPFAM" id="SSF52540">
    <property type="entry name" value="P-loop containing nucleoside triphosphate hydrolases"/>
    <property type="match status" value="1"/>
</dbReference>
<dbReference type="Pfam" id="PF19055">
    <property type="entry name" value="ABC2_membrane_7"/>
    <property type="match status" value="1"/>
</dbReference>
<protein>
    <recommendedName>
        <fullName evidence="9">ABC transporter domain-containing protein</fullName>
    </recommendedName>
</protein>
<feature type="domain" description="ABC transporter" evidence="6">
    <location>
        <begin position="2"/>
        <end position="94"/>
    </location>
</feature>
<keyword evidence="5" id="KW-0472">Membrane</keyword>
<evidence type="ECO:0000256" key="4">
    <source>
        <dbReference type="ARBA" id="ARBA00022989"/>
    </source>
</evidence>
<evidence type="ECO:0000256" key="1">
    <source>
        <dbReference type="ARBA" id="ARBA00004141"/>
    </source>
</evidence>
<dbReference type="InterPro" id="IPR043926">
    <property type="entry name" value="ABCG_dom"/>
</dbReference>
<dbReference type="GO" id="GO:0005524">
    <property type="term" value="F:ATP binding"/>
    <property type="evidence" value="ECO:0007669"/>
    <property type="project" value="InterPro"/>
</dbReference>
<dbReference type="GO" id="GO:0005886">
    <property type="term" value="C:plasma membrane"/>
    <property type="evidence" value="ECO:0007669"/>
    <property type="project" value="TreeGrafter"/>
</dbReference>
<dbReference type="PANTHER" id="PTHR48041:SF22">
    <property type="entry name" value="ABC TRANSPORTER G FAMILY MEMBER 9"/>
    <property type="match status" value="1"/>
</dbReference>
<dbReference type="Gene3D" id="3.40.50.300">
    <property type="entry name" value="P-loop containing nucleotide triphosphate hydrolases"/>
    <property type="match status" value="1"/>
</dbReference>
<dbReference type="InterPro" id="IPR050352">
    <property type="entry name" value="ABCG_transporters"/>
</dbReference>
<dbReference type="EMBL" id="LR862144">
    <property type="protein sequence ID" value="CAD1824697.1"/>
    <property type="molecule type" value="Genomic_DNA"/>
</dbReference>
<accession>A0A6V7P1L4</accession>
<evidence type="ECO:0000259" key="6">
    <source>
        <dbReference type="Pfam" id="PF00005"/>
    </source>
</evidence>
<dbReference type="InterPro" id="IPR003439">
    <property type="entry name" value="ABC_transporter-like_ATP-bd"/>
</dbReference>
<dbReference type="GO" id="GO:0016887">
    <property type="term" value="F:ATP hydrolysis activity"/>
    <property type="evidence" value="ECO:0007669"/>
    <property type="project" value="InterPro"/>
</dbReference>
<keyword evidence="4" id="KW-1133">Transmembrane helix</keyword>
<dbReference type="GO" id="GO:0140359">
    <property type="term" value="F:ABC-type transporter activity"/>
    <property type="evidence" value="ECO:0007669"/>
    <property type="project" value="InterPro"/>
</dbReference>
<sequence length="194" mass="21563">MGFMTQDDVLYPYLTMVETFIYTALLHLPSTLTWQKKVSQAEAVVAELSLASCRNSIIDSPLVRGVFGGEHKRVSIGQEMLINPSLLFLDEPTSCLDSIAWRIVSMLLNLVEGGKTVVMTIHQSSSRIFYLFHKVMLLSDGHPIFFGRASRVMGYFASIGFALSVPMNPADFLLDLANGTLVVHFESIFCVTHI</sequence>
<evidence type="ECO:0000256" key="2">
    <source>
        <dbReference type="ARBA" id="ARBA00022448"/>
    </source>
</evidence>
<dbReference type="Pfam" id="PF00005">
    <property type="entry name" value="ABC_tran"/>
    <property type="match status" value="1"/>
</dbReference>
<feature type="domain" description="ABC transporter family G" evidence="7">
    <location>
        <begin position="122"/>
        <end position="183"/>
    </location>
</feature>
<evidence type="ECO:0008006" key="9">
    <source>
        <dbReference type="Google" id="ProtNLM"/>
    </source>
</evidence>
<keyword evidence="2" id="KW-0813">Transport</keyword>
<organism evidence="8">
    <name type="scientific">Ananas comosus var. bracteatus</name>
    <name type="common">red pineapple</name>
    <dbReference type="NCBI Taxonomy" id="296719"/>
    <lineage>
        <taxon>Eukaryota</taxon>
        <taxon>Viridiplantae</taxon>
        <taxon>Streptophyta</taxon>
        <taxon>Embryophyta</taxon>
        <taxon>Tracheophyta</taxon>
        <taxon>Spermatophyta</taxon>
        <taxon>Magnoliopsida</taxon>
        <taxon>Liliopsida</taxon>
        <taxon>Poales</taxon>
        <taxon>Bromeliaceae</taxon>
        <taxon>Bromelioideae</taxon>
        <taxon>Ananas</taxon>
    </lineage>
</organism>
<evidence type="ECO:0000313" key="8">
    <source>
        <dbReference type="EMBL" id="CAD1824697.1"/>
    </source>
</evidence>